<dbReference type="PANTHER" id="PTHR30085">
    <property type="entry name" value="AMINO ACID ABC TRANSPORTER PERMEASE"/>
    <property type="match status" value="1"/>
</dbReference>
<dbReference type="InterPro" id="IPR018313">
    <property type="entry name" value="SBP_3_CS"/>
</dbReference>
<proteinExistence type="inferred from homology"/>
<dbReference type="SUPFAM" id="SSF53850">
    <property type="entry name" value="Periplasmic binding protein-like II"/>
    <property type="match status" value="1"/>
</dbReference>
<dbReference type="AlphaFoldDB" id="A0A7H1N5L4"/>
<dbReference type="SMART" id="SM00062">
    <property type="entry name" value="PBPb"/>
    <property type="match status" value="1"/>
</dbReference>
<dbReference type="InterPro" id="IPR051455">
    <property type="entry name" value="Bact_solute-bind_prot3"/>
</dbReference>
<evidence type="ECO:0000256" key="1">
    <source>
        <dbReference type="ARBA" id="ARBA00010333"/>
    </source>
</evidence>
<evidence type="ECO:0000313" key="7">
    <source>
        <dbReference type="EMBL" id="QNT71000.1"/>
    </source>
</evidence>
<evidence type="ECO:0000256" key="3">
    <source>
        <dbReference type="ARBA" id="ARBA00022729"/>
    </source>
</evidence>
<dbReference type="KEGG" id="dvn:HQ394_18920"/>
<evidence type="ECO:0000256" key="5">
    <source>
        <dbReference type="SAM" id="SignalP"/>
    </source>
</evidence>
<feature type="chain" id="PRO_5028808076" evidence="5">
    <location>
        <begin position="27"/>
        <end position="343"/>
    </location>
</feature>
<dbReference type="PROSITE" id="PS01039">
    <property type="entry name" value="SBP_BACTERIAL_3"/>
    <property type="match status" value="1"/>
</dbReference>
<evidence type="ECO:0000256" key="4">
    <source>
        <dbReference type="RuleBase" id="RU003744"/>
    </source>
</evidence>
<evidence type="ECO:0000259" key="6">
    <source>
        <dbReference type="SMART" id="SM00062"/>
    </source>
</evidence>
<dbReference type="EMBL" id="CP053923">
    <property type="protein sequence ID" value="QNT71000.1"/>
    <property type="molecule type" value="Genomic_DNA"/>
</dbReference>
<dbReference type="Pfam" id="PF00497">
    <property type="entry name" value="SBP_bac_3"/>
    <property type="match status" value="1"/>
</dbReference>
<dbReference type="InterPro" id="IPR001638">
    <property type="entry name" value="Solute-binding_3/MltF_N"/>
</dbReference>
<feature type="signal peptide" evidence="5">
    <location>
        <begin position="1"/>
        <end position="26"/>
    </location>
</feature>
<evidence type="ECO:0000313" key="8">
    <source>
        <dbReference type="Proteomes" id="UP000516369"/>
    </source>
</evidence>
<keyword evidence="3 5" id="KW-0732">Signal</keyword>
<dbReference type="Proteomes" id="UP000516369">
    <property type="component" value="Chromosome"/>
</dbReference>
<comment type="similarity">
    <text evidence="1 4">Belongs to the bacterial solute-binding protein 3 family.</text>
</comment>
<name>A0A7H1N5L4_9PROT</name>
<dbReference type="Gene3D" id="3.40.190.10">
    <property type="entry name" value="Periplasmic binding protein-like II"/>
    <property type="match status" value="2"/>
</dbReference>
<dbReference type="CDD" id="cd13692">
    <property type="entry name" value="PBP2_BztA"/>
    <property type="match status" value="1"/>
</dbReference>
<keyword evidence="2" id="KW-0813">Transport</keyword>
<accession>A0A7H1N5L4</accession>
<dbReference type="PANTHER" id="PTHR30085:SF7">
    <property type="entry name" value="AMINO-ACID ABC TRANSPORTER-BINDING PROTEIN YHDW-RELATED"/>
    <property type="match status" value="1"/>
</dbReference>
<feature type="domain" description="Solute-binding protein family 3/N-terminal" evidence="6">
    <location>
        <begin position="38"/>
        <end position="268"/>
    </location>
</feature>
<gene>
    <name evidence="7" type="ORF">HQ394_18920</name>
</gene>
<evidence type="ECO:0000256" key="2">
    <source>
        <dbReference type="ARBA" id="ARBA00022448"/>
    </source>
</evidence>
<keyword evidence="8" id="KW-1185">Reference proteome</keyword>
<dbReference type="GO" id="GO:0006865">
    <property type="term" value="P:amino acid transport"/>
    <property type="evidence" value="ECO:0007669"/>
    <property type="project" value="TreeGrafter"/>
</dbReference>
<protein>
    <submittedName>
        <fullName evidence="7">Amino acid ABC transporter substrate-binding protein</fullName>
    </submittedName>
</protein>
<sequence>MATMRTASALLLVLLAFILVHPQAEAGATLDAVRQRGQIRCGVTEDLYGFSAPDGEGHWHGIDVDVCRAVAAAVLGDAGKVRFVPLNAQMRLTALQSGEIDLLARNTTYTLTRDAAGGLNFTVVNFYDGQGFLVPKKLGVSRANQLAGATICVQTGTTNELNVADYLRAQNIEARTLTFEKFAEAVSAYVAGRCDAFSADASGLAVIRAENTPNPDDHLILPDIISREPLAPAVRQGDDQWYDIVKWSQFAMIEAEARGLTAANVDAMRSSADPAIKRMLGVTPGLGAALGIAEGWAYAIISQVGNYAESYERNVGAGSKLKLPRGLNALWTDGGLMYPMPLR</sequence>
<organism evidence="7 8">
    <name type="scientific">Defluviicoccus vanus</name>
    <dbReference type="NCBI Taxonomy" id="111831"/>
    <lineage>
        <taxon>Bacteria</taxon>
        <taxon>Pseudomonadati</taxon>
        <taxon>Pseudomonadota</taxon>
        <taxon>Alphaproteobacteria</taxon>
        <taxon>Rhodospirillales</taxon>
        <taxon>Rhodospirillaceae</taxon>
        <taxon>Defluviicoccus</taxon>
    </lineage>
</organism>
<reference evidence="7 8" key="1">
    <citation type="submission" date="2020-05" db="EMBL/GenBank/DDBJ databases">
        <title>Complete closed genome sequence of Defluviicoccus vanus.</title>
        <authorList>
            <person name="Bessarab I."/>
            <person name="Arumugam K."/>
            <person name="Maszenan A.M."/>
            <person name="Seviour R.J."/>
            <person name="Williams R.B."/>
        </authorList>
    </citation>
    <scope>NUCLEOTIDE SEQUENCE [LARGE SCALE GENOMIC DNA]</scope>
    <source>
        <strain evidence="7 8">Ben 114</strain>
    </source>
</reference>